<dbReference type="PANTHER" id="PTHR46579:SF1">
    <property type="entry name" value="F5_8 TYPE C DOMAIN-CONTAINING PROTEIN"/>
    <property type="match status" value="1"/>
</dbReference>
<dbReference type="Proteomes" id="UP000515158">
    <property type="component" value="Unplaced"/>
</dbReference>
<protein>
    <submittedName>
        <fullName evidence="3">Uncharacterized protein LOC117642758</fullName>
    </submittedName>
</protein>
<sequence>MDGLASNISPPSSPLRVELSPTSSPSPSRSPPIKRRKWQVFDAVNSRTKSTAARWEAIGVEMMEEVPIEATSPNHLVFYEQCNVDQDISEDHSSVDSVSEFDSSTSPSAESEGSSNESELCPSSSNSECDVPEEVECSLDSSAESCPASDSDSDKEDFFELYSGCDFSVDEAVLDILTDSIKNRETQESLKCHFQTLLKYLPKRNNMPKTYSQLTNHVLRLVPDYFEKPVPYCGECLLLLDSENRCPVASCESEKVSNFYMFSLKDQIRFFFEHGNLASFLKQREASDGVIRDITDGSQYIKVKVKGEFSITLMIYTDGVTIRKSSKTKFWPLMVVICEVPPHIRHRFIIICGIWCDTRDAPMNTFLQPIVELVNEIDSEGGVLWKHPDSGEECRSVVRAPVICADAPARAKIQNLISHNGNFGCNTCEQTMEKIPLTRQELRLKRRGVKVTRKRGFMFKEIPATLRTDERMRRQARIAFNTQKPCLGVKGPTIVSCLPDLDTARCVFSEYMHGVCLGVVKRFLNLWLTVPGPWNISHFVNDMDNFMQSTAPPSDITRLPRNVSDFKYWKASEFRHWLLFYSLPCISGKLPNQYVKHWSLLVLAVYLLLQEEITRQDLKNARLLLRAFVKDVGRLYRQRDNTYNVHQLLHLDLYVKWWGPLWCTAAFSLEGCNGDVVNLTHGTKNPGIELMRNIRLVHGVEILRSMVHTQRTVGNVPKDFIPVNNCTSVHFQEDEHVFLDHGLTNVTANNVYSCVKRGRDFFTSESYTRQRKRCNYIIKFKTSESSWAYGAIRYFISQSDGIFAVVKKFRIDHSRMFYIDNLRLAVKHILPIDVTEDIVLVKVNDIVTKVIRVHDTICLNPNRYEKYL</sequence>
<dbReference type="PANTHER" id="PTHR46579">
    <property type="entry name" value="F5/8 TYPE C DOMAIN-CONTAINING PROTEIN-RELATED"/>
    <property type="match status" value="1"/>
</dbReference>
<feature type="region of interest" description="Disordered" evidence="1">
    <location>
        <begin position="89"/>
        <end position="134"/>
    </location>
</feature>
<dbReference type="InParanoid" id="A0A6P8YBZ2"/>
<feature type="region of interest" description="Disordered" evidence="1">
    <location>
        <begin position="1"/>
        <end position="37"/>
    </location>
</feature>
<feature type="compositionally biased region" description="Low complexity" evidence="1">
    <location>
        <begin position="95"/>
        <end position="129"/>
    </location>
</feature>
<proteinExistence type="predicted"/>
<dbReference type="KEGG" id="tpal:117642758"/>
<evidence type="ECO:0000256" key="1">
    <source>
        <dbReference type="SAM" id="MobiDB-lite"/>
    </source>
</evidence>
<evidence type="ECO:0000313" key="2">
    <source>
        <dbReference type="Proteomes" id="UP000515158"/>
    </source>
</evidence>
<accession>A0A6P8YBZ2</accession>
<dbReference type="GeneID" id="117642758"/>
<gene>
    <name evidence="3" type="primary">LOC117642758</name>
</gene>
<keyword evidence="2" id="KW-1185">Reference proteome</keyword>
<dbReference type="AlphaFoldDB" id="A0A6P8YBZ2"/>
<evidence type="ECO:0000313" key="3">
    <source>
        <dbReference type="RefSeq" id="XP_034237158.1"/>
    </source>
</evidence>
<reference evidence="3" key="1">
    <citation type="submission" date="2025-08" db="UniProtKB">
        <authorList>
            <consortium name="RefSeq"/>
        </authorList>
    </citation>
    <scope>IDENTIFICATION</scope>
    <source>
        <tissue evidence="3">Total insect</tissue>
    </source>
</reference>
<name>A0A6P8YBZ2_THRPL</name>
<dbReference type="RefSeq" id="XP_034237158.1">
    <property type="nucleotide sequence ID" value="XM_034381267.1"/>
</dbReference>
<organism evidence="3">
    <name type="scientific">Thrips palmi</name>
    <name type="common">Melon thrips</name>
    <dbReference type="NCBI Taxonomy" id="161013"/>
    <lineage>
        <taxon>Eukaryota</taxon>
        <taxon>Metazoa</taxon>
        <taxon>Ecdysozoa</taxon>
        <taxon>Arthropoda</taxon>
        <taxon>Hexapoda</taxon>
        <taxon>Insecta</taxon>
        <taxon>Pterygota</taxon>
        <taxon>Neoptera</taxon>
        <taxon>Paraneoptera</taxon>
        <taxon>Thysanoptera</taxon>
        <taxon>Terebrantia</taxon>
        <taxon>Thripoidea</taxon>
        <taxon>Thripidae</taxon>
        <taxon>Thrips</taxon>
    </lineage>
</organism>
<feature type="compositionally biased region" description="Polar residues" evidence="1">
    <location>
        <begin position="1"/>
        <end position="10"/>
    </location>
</feature>
<dbReference type="OrthoDB" id="7701087at2759"/>